<keyword evidence="2" id="KW-0472">Membrane</keyword>
<evidence type="ECO:0000256" key="1">
    <source>
        <dbReference type="SAM" id="MobiDB-lite"/>
    </source>
</evidence>
<reference evidence="3 4" key="1">
    <citation type="submission" date="2017-05" db="EMBL/GenBank/DDBJ databases">
        <title>The Genome Sequence of Candida krusei Ckrusei653.</title>
        <authorList>
            <person name="Cuomo C."/>
            <person name="Forche A."/>
            <person name="Young S."/>
            <person name="Abouelleil A."/>
            <person name="Cao P."/>
            <person name="Chapman S."/>
            <person name="Cusick C."/>
            <person name="Shea T."/>
            <person name="Nusbaum C."/>
            <person name="Birren B."/>
        </authorList>
    </citation>
    <scope>NUCLEOTIDE SEQUENCE [LARGE SCALE GENOMIC DNA]</scope>
    <source>
        <strain evidence="3 4">Ckrusei653</strain>
    </source>
</reference>
<proteinExistence type="predicted"/>
<evidence type="ECO:0000256" key="2">
    <source>
        <dbReference type="SAM" id="Phobius"/>
    </source>
</evidence>
<comment type="caution">
    <text evidence="3">The sequence shown here is derived from an EMBL/GenBank/DDBJ whole genome shotgun (WGS) entry which is preliminary data.</text>
</comment>
<protein>
    <submittedName>
        <fullName evidence="3">Uncharacterized protein</fullName>
    </submittedName>
</protein>
<feature type="transmembrane region" description="Helical" evidence="2">
    <location>
        <begin position="6"/>
        <end position="24"/>
    </location>
</feature>
<keyword evidence="2" id="KW-1133">Transmembrane helix</keyword>
<feature type="compositionally biased region" description="Acidic residues" evidence="1">
    <location>
        <begin position="336"/>
        <end position="355"/>
    </location>
</feature>
<organism evidence="3 4">
    <name type="scientific">Pichia kudriavzevii</name>
    <name type="common">Yeast</name>
    <name type="synonym">Issatchenkia orientalis</name>
    <dbReference type="NCBI Taxonomy" id="4909"/>
    <lineage>
        <taxon>Eukaryota</taxon>
        <taxon>Fungi</taxon>
        <taxon>Dikarya</taxon>
        <taxon>Ascomycota</taxon>
        <taxon>Saccharomycotina</taxon>
        <taxon>Pichiomycetes</taxon>
        <taxon>Pichiales</taxon>
        <taxon>Pichiaceae</taxon>
        <taxon>Pichia</taxon>
    </lineage>
</organism>
<feature type="compositionally biased region" description="Pro residues" evidence="1">
    <location>
        <begin position="385"/>
        <end position="409"/>
    </location>
</feature>
<keyword evidence="2" id="KW-0812">Transmembrane</keyword>
<dbReference type="EMBL" id="NHMM01000002">
    <property type="protein sequence ID" value="OUT23619.1"/>
    <property type="molecule type" value="Genomic_DNA"/>
</dbReference>
<feature type="compositionally biased region" description="Polar residues" evidence="1">
    <location>
        <begin position="292"/>
        <end position="304"/>
    </location>
</feature>
<feature type="compositionally biased region" description="Polar residues" evidence="1">
    <location>
        <begin position="441"/>
        <end position="456"/>
    </location>
</feature>
<feature type="compositionally biased region" description="Low complexity" evidence="1">
    <location>
        <begin position="307"/>
        <end position="318"/>
    </location>
</feature>
<sequence>MAFPLVGIYYGLLIIASILFFRAVEEGYTLDDVRPVLETISVRARGFKEMVSPYIDDCAETFKDHIKHLGHPTEEAPIVQAEPCATLKFFENIVQQPAIAWALRHVEDVYAVVVRFAHENPWIKESISRAETFTLGVAESVYGFLSTWGNWIVDQEPIKSWASEYALLHGKYVTPYVEQTSHAVSTKIMAMYEFLQEYYEEAIGSESTRAFLVIVIGFVVSKYMITVFLRAFVNDAFQMNRSMSDMYKQHRLEELRETTHNEVYLEIKESALSGYHMTVDELEEVEEPEVSRASTESGNSTPTVAVSGETSPTTPTGSNRTPATPGSNRRTPLELQQEETKEEEQQEEEQQEEVIQEIIRQEAGQGVTQTPSIPSQLKSKTSSPSPSPSSPSPSSPSSPSPSSPSPSPAPSMRSTIPDTFVPPSLHLNSPTATTSTTETTVAGSNPDTSHSNSSVRSLLVNK</sequence>
<feature type="region of interest" description="Disordered" evidence="1">
    <location>
        <begin position="283"/>
        <end position="462"/>
    </location>
</feature>
<feature type="transmembrane region" description="Helical" evidence="2">
    <location>
        <begin position="210"/>
        <end position="233"/>
    </location>
</feature>
<feature type="compositionally biased region" description="Polar residues" evidence="1">
    <location>
        <begin position="366"/>
        <end position="381"/>
    </location>
</feature>
<evidence type="ECO:0000313" key="3">
    <source>
        <dbReference type="EMBL" id="OUT23619.1"/>
    </source>
</evidence>
<accession>A0A1Z8JSR2</accession>
<dbReference type="AlphaFoldDB" id="A0A1Z8JSR2"/>
<feature type="compositionally biased region" description="Polar residues" evidence="1">
    <location>
        <begin position="319"/>
        <end position="330"/>
    </location>
</feature>
<dbReference type="Proteomes" id="UP000195871">
    <property type="component" value="Unassembled WGS sequence"/>
</dbReference>
<name>A0A1Z8JSR2_PICKU</name>
<gene>
    <name evidence="3" type="ORF">CAS74_001945</name>
</gene>
<dbReference type="VEuPathDB" id="FungiDB:C5L36_0A07440"/>
<evidence type="ECO:0000313" key="4">
    <source>
        <dbReference type="Proteomes" id="UP000195871"/>
    </source>
</evidence>
<feature type="compositionally biased region" description="Low complexity" evidence="1">
    <location>
        <begin position="431"/>
        <end position="440"/>
    </location>
</feature>